<proteinExistence type="predicted"/>
<dbReference type="CDD" id="cd09106">
    <property type="entry name" value="PLDc_vPLD3_4_5_like_1"/>
    <property type="match status" value="1"/>
</dbReference>
<dbReference type="EMBL" id="JACMSC010000010">
    <property type="protein sequence ID" value="KAG6505727.1"/>
    <property type="molecule type" value="Genomic_DNA"/>
</dbReference>
<dbReference type="CDD" id="cd09107">
    <property type="entry name" value="PLDc_vPLD3_4_5_like_2"/>
    <property type="match status" value="1"/>
</dbReference>
<organism evidence="3 4">
    <name type="scientific">Zingiber officinale</name>
    <name type="common">Ginger</name>
    <name type="synonym">Amomum zingiber</name>
    <dbReference type="NCBI Taxonomy" id="94328"/>
    <lineage>
        <taxon>Eukaryota</taxon>
        <taxon>Viridiplantae</taxon>
        <taxon>Streptophyta</taxon>
        <taxon>Embryophyta</taxon>
        <taxon>Tracheophyta</taxon>
        <taxon>Spermatophyta</taxon>
        <taxon>Magnoliopsida</taxon>
        <taxon>Liliopsida</taxon>
        <taxon>Zingiberales</taxon>
        <taxon>Zingiberaceae</taxon>
        <taxon>Zingiber</taxon>
    </lineage>
</organism>
<name>A0A8J5GT83_ZINOF</name>
<gene>
    <name evidence="3" type="ORF">ZIOFF_038092</name>
</gene>
<feature type="domain" description="PLD phosphodiesterase" evidence="2">
    <location>
        <begin position="436"/>
        <end position="462"/>
    </location>
</feature>
<dbReference type="InterPro" id="IPR001736">
    <property type="entry name" value="PLipase_D/transphosphatidylase"/>
</dbReference>
<keyword evidence="1" id="KW-0732">Signal</keyword>
<dbReference type="InterPro" id="IPR025202">
    <property type="entry name" value="PLD-like_dom"/>
</dbReference>
<dbReference type="GO" id="GO:0003824">
    <property type="term" value="F:catalytic activity"/>
    <property type="evidence" value="ECO:0007669"/>
    <property type="project" value="InterPro"/>
</dbReference>
<evidence type="ECO:0000259" key="2">
    <source>
        <dbReference type="PROSITE" id="PS50035"/>
    </source>
</evidence>
<dbReference type="PANTHER" id="PTHR10185:SF17">
    <property type="entry name" value="GM01519P-RELATED"/>
    <property type="match status" value="1"/>
</dbReference>
<sequence length="505" mass="56429">MKPSRLLVFFPLLFLAVAASSPPPPPPHPSPRCKAWLVQSIPTDMPHLPRVPGVLSTGDVLRWLAGNATKSLDVIAQYWQFLAQPDNPKSGDYGFSAEDMEMFGAGEGRAVYKSLEDAADRKHSGFAPDFDQESADLAAGRPNVKNVTLLLGDWWGSGIVHAKVWISDGKDMYIGSANNDWKSLTQVKEVGIYLVDCPSIAKWIETYFGNLWTLSSLNSTAYTRTVWDKQWQVKRKVPCWSHFVHEKLRCRSPLPSSVVVHHVDGYPALADPFMLHIPIETPGSNLSSTSRHSSYLSFAPPELSFRRFQADEQGWVDTIKSVRFGGTVRISTMDWLGQSQYLRQIVFWPSLSSAVSEVIFSKRATVNILVAYWSHFLDGTDEYLKSILYSNILCHSSRRNNCKGRVNIKYYIVPGYEKTGAAKSNNNATGNLYPGFTRVNHGKYAVSDLRAHIGTSNLIWDYFYTTAGVSFGTYNPAIVAQLQEIFDADWNSPYAVTVEPLHTSA</sequence>
<dbReference type="PROSITE" id="PS50035">
    <property type="entry name" value="PLD"/>
    <property type="match status" value="2"/>
</dbReference>
<dbReference type="AlphaFoldDB" id="A0A8J5GT83"/>
<comment type="caution">
    <text evidence="3">The sequence shown here is derived from an EMBL/GenBank/DDBJ whole genome shotgun (WGS) entry which is preliminary data.</text>
</comment>
<evidence type="ECO:0000256" key="1">
    <source>
        <dbReference type="SAM" id="SignalP"/>
    </source>
</evidence>
<evidence type="ECO:0000313" key="4">
    <source>
        <dbReference type="Proteomes" id="UP000734854"/>
    </source>
</evidence>
<keyword evidence="4" id="KW-1185">Reference proteome</keyword>
<reference evidence="3 4" key="1">
    <citation type="submission" date="2020-08" db="EMBL/GenBank/DDBJ databases">
        <title>Plant Genome Project.</title>
        <authorList>
            <person name="Zhang R.-G."/>
        </authorList>
    </citation>
    <scope>NUCLEOTIDE SEQUENCE [LARGE SCALE GENOMIC DNA]</scope>
    <source>
        <tissue evidence="3">Rhizome</tissue>
    </source>
</reference>
<dbReference type="Proteomes" id="UP000734854">
    <property type="component" value="Unassembled WGS sequence"/>
</dbReference>
<dbReference type="Gene3D" id="3.30.870.10">
    <property type="entry name" value="Endonuclease Chain A"/>
    <property type="match status" value="2"/>
</dbReference>
<accession>A0A8J5GT83</accession>
<dbReference type="SMART" id="SM00155">
    <property type="entry name" value="PLDc"/>
    <property type="match status" value="2"/>
</dbReference>
<dbReference type="SUPFAM" id="SSF56024">
    <property type="entry name" value="Phospholipase D/nuclease"/>
    <property type="match status" value="2"/>
</dbReference>
<feature type="chain" id="PRO_5035243830" description="PLD phosphodiesterase domain-containing protein" evidence="1">
    <location>
        <begin position="21"/>
        <end position="505"/>
    </location>
</feature>
<dbReference type="InterPro" id="IPR050874">
    <property type="entry name" value="Diverse_PLD-related"/>
</dbReference>
<feature type="signal peptide" evidence="1">
    <location>
        <begin position="1"/>
        <end position="20"/>
    </location>
</feature>
<protein>
    <recommendedName>
        <fullName evidence="2">PLD phosphodiesterase domain-containing protein</fullName>
    </recommendedName>
</protein>
<feature type="domain" description="PLD phosphodiesterase" evidence="2">
    <location>
        <begin position="156"/>
        <end position="183"/>
    </location>
</feature>
<evidence type="ECO:0000313" key="3">
    <source>
        <dbReference type="EMBL" id="KAG6505727.1"/>
    </source>
</evidence>
<dbReference type="PANTHER" id="PTHR10185">
    <property type="entry name" value="PHOSPHOLIPASE D - RELATED"/>
    <property type="match status" value="1"/>
</dbReference>
<dbReference type="Pfam" id="PF13091">
    <property type="entry name" value="PLDc_2"/>
    <property type="match status" value="1"/>
</dbReference>